<dbReference type="Proteomes" id="UP000236655">
    <property type="component" value="Chromosome"/>
</dbReference>
<evidence type="ECO:0000313" key="2">
    <source>
        <dbReference type="EMBL" id="AUR52086.1"/>
    </source>
</evidence>
<keyword evidence="1" id="KW-1133">Transmembrane helix</keyword>
<keyword evidence="1" id="KW-0472">Membrane</keyword>
<accession>A0A2I7N6I2</accession>
<sequence>MSTSTMELHLTLLLITIAFCGYLVGYLTGINKVSLESNKKLLVLKLLAIIVCVFVILGIAQSISKYLHESNTCIEHKM</sequence>
<feature type="transmembrane region" description="Helical" evidence="1">
    <location>
        <begin position="12"/>
        <end position="30"/>
    </location>
</feature>
<keyword evidence="3" id="KW-1185">Reference proteome</keyword>
<organism evidence="2 3">
    <name type="scientific">Aquella oligotrophica</name>
    <dbReference type="NCBI Taxonomy" id="2067065"/>
    <lineage>
        <taxon>Bacteria</taxon>
        <taxon>Pseudomonadati</taxon>
        <taxon>Pseudomonadota</taxon>
        <taxon>Betaproteobacteria</taxon>
        <taxon>Neisseriales</taxon>
        <taxon>Neisseriaceae</taxon>
        <taxon>Aquella</taxon>
    </lineage>
</organism>
<protein>
    <submittedName>
        <fullName evidence="2">Uncharacterized protein</fullName>
    </submittedName>
</protein>
<dbReference type="AlphaFoldDB" id="A0A2I7N6I2"/>
<dbReference type="EMBL" id="CP024847">
    <property type="protein sequence ID" value="AUR52086.1"/>
    <property type="molecule type" value="Genomic_DNA"/>
</dbReference>
<feature type="transmembrane region" description="Helical" evidence="1">
    <location>
        <begin position="42"/>
        <end position="60"/>
    </location>
</feature>
<evidence type="ECO:0000256" key="1">
    <source>
        <dbReference type="SAM" id="Phobius"/>
    </source>
</evidence>
<reference evidence="3" key="1">
    <citation type="submission" date="2017-11" db="EMBL/GenBank/DDBJ databases">
        <authorList>
            <person name="Chan K.G."/>
            <person name="Lee L.S."/>
        </authorList>
    </citation>
    <scope>NUCLEOTIDE SEQUENCE [LARGE SCALE GENOMIC DNA]</scope>
    <source>
        <strain evidence="3">DSM 100970</strain>
    </source>
</reference>
<evidence type="ECO:0000313" key="3">
    <source>
        <dbReference type="Proteomes" id="UP000236655"/>
    </source>
</evidence>
<dbReference type="KEGG" id="nba:CUN60_07155"/>
<gene>
    <name evidence="2" type="ORF">CUN60_07155</name>
</gene>
<keyword evidence="1" id="KW-0812">Transmembrane</keyword>
<name>A0A2I7N6I2_9NEIS</name>
<proteinExistence type="predicted"/>